<organism evidence="2 3">
    <name type="scientific">Flavivirga eckloniae</name>
    <dbReference type="NCBI Taxonomy" id="1803846"/>
    <lineage>
        <taxon>Bacteria</taxon>
        <taxon>Pseudomonadati</taxon>
        <taxon>Bacteroidota</taxon>
        <taxon>Flavobacteriia</taxon>
        <taxon>Flavobacteriales</taxon>
        <taxon>Flavobacteriaceae</taxon>
        <taxon>Flavivirga</taxon>
    </lineage>
</organism>
<evidence type="ECO:0000313" key="2">
    <source>
        <dbReference type="EMBL" id="AUP77556.1"/>
    </source>
</evidence>
<feature type="chain" id="PRO_5014726957" evidence="1">
    <location>
        <begin position="20"/>
        <end position="321"/>
    </location>
</feature>
<feature type="signal peptide" evidence="1">
    <location>
        <begin position="1"/>
        <end position="19"/>
    </location>
</feature>
<keyword evidence="1" id="KW-0732">Signal</keyword>
<dbReference type="Proteomes" id="UP000235826">
    <property type="component" value="Chromosome"/>
</dbReference>
<dbReference type="RefSeq" id="WP_102754216.1">
    <property type="nucleotide sequence ID" value="NZ_CP025791.1"/>
</dbReference>
<sequence>MKKYRLLLITIVMFNLANAQNTPDIIGQYNLGSSSPEGGSHLFVLENNHYAILYFGGIQTGQWEFTSDQTFKFSPDIKENKFELFGRHNKDLKNSTKIFFNDFEKGETFVQLKTTQEKENIFQRVFNKNANCFSFPYVHTFELIGDRISFMSIQYDDKNTYNITFENPDKYNDFVANFTEVDSHEVQPFFATFNNGELKLINDSIVKRMPLNETDEGLEFIRKYIDMKSNKDTIYINPAYNFFGDLDFEEQQDIHEHHVFNEQKNAFIDEEYYVEGSEYTKSDESFHDMSIIYAYSALKIHNKKNVSYKINEKPLFQVTCN</sequence>
<name>A0A2K9PKK7_9FLAO</name>
<gene>
    <name evidence="2" type="ORF">C1H87_02000</name>
</gene>
<dbReference type="AlphaFoldDB" id="A0A2K9PKK7"/>
<dbReference type="KEGG" id="fek:C1H87_02000"/>
<accession>A0A2K9PKK7</accession>
<evidence type="ECO:0000313" key="3">
    <source>
        <dbReference type="Proteomes" id="UP000235826"/>
    </source>
</evidence>
<protein>
    <submittedName>
        <fullName evidence="2">Uncharacterized protein</fullName>
    </submittedName>
</protein>
<dbReference type="EMBL" id="CP025791">
    <property type="protein sequence ID" value="AUP77556.1"/>
    <property type="molecule type" value="Genomic_DNA"/>
</dbReference>
<reference evidence="2 3" key="1">
    <citation type="submission" date="2018-01" db="EMBL/GenBank/DDBJ databases">
        <title>Complete genome sequence of Flavivirga eckloniae ECD14 isolated from seaweed Ecklonia cava.</title>
        <authorList>
            <person name="Lee J.H."/>
            <person name="Baik K.S."/>
            <person name="Seong C.N."/>
        </authorList>
    </citation>
    <scope>NUCLEOTIDE SEQUENCE [LARGE SCALE GENOMIC DNA]</scope>
    <source>
        <strain evidence="2 3">ECD14</strain>
    </source>
</reference>
<proteinExistence type="predicted"/>
<evidence type="ECO:0000256" key="1">
    <source>
        <dbReference type="SAM" id="SignalP"/>
    </source>
</evidence>
<keyword evidence="3" id="KW-1185">Reference proteome</keyword>
<dbReference type="OrthoDB" id="6654917at2"/>